<evidence type="ECO:0000256" key="1">
    <source>
        <dbReference type="SAM" id="MobiDB-lite"/>
    </source>
</evidence>
<feature type="region of interest" description="Disordered" evidence="1">
    <location>
        <begin position="26"/>
        <end position="61"/>
    </location>
</feature>
<evidence type="ECO:0000313" key="3">
    <source>
        <dbReference type="Proteomes" id="UP000243459"/>
    </source>
</evidence>
<dbReference type="AlphaFoldDB" id="A0A5P1FEG6"/>
<name>A0A5P1FEG6_ASPOF</name>
<keyword evidence="3" id="KW-1185">Reference proteome</keyword>
<dbReference type="PANTHER" id="PTHR35744:SF2">
    <property type="entry name" value="OS06G0166200 PROTEIN"/>
    <property type="match status" value="1"/>
</dbReference>
<proteinExistence type="predicted"/>
<sequence length="162" mass="17495">MYNEIPPPVLQPLLLFSCLFLPSPRLPNRQASTSPPPRPRTRRPLRAAPDRLSPDPTTGVFLPRPAEGSIVLWDLDNKPPARPPYAARPSPSPRASSFGRGLTHISAYANRHAFTHLTRLVPSSSAATAAQPRRPSAQGPVLPSGPLLSYVCSVCGRKCPPT</sequence>
<accession>A0A5P1FEG6</accession>
<dbReference type="Gramene" id="ONK76755">
    <property type="protein sequence ID" value="ONK76755"/>
    <property type="gene ID" value="A4U43_C03F31770"/>
</dbReference>
<evidence type="ECO:0000313" key="2">
    <source>
        <dbReference type="EMBL" id="ONK76755.1"/>
    </source>
</evidence>
<dbReference type="Proteomes" id="UP000243459">
    <property type="component" value="Chromosome 3"/>
</dbReference>
<dbReference type="EMBL" id="CM007383">
    <property type="protein sequence ID" value="ONK76755.1"/>
    <property type="molecule type" value="Genomic_DNA"/>
</dbReference>
<reference evidence="3" key="1">
    <citation type="journal article" date="2017" name="Nat. Commun.">
        <title>The asparagus genome sheds light on the origin and evolution of a young Y chromosome.</title>
        <authorList>
            <person name="Harkess A."/>
            <person name="Zhou J."/>
            <person name="Xu C."/>
            <person name="Bowers J.E."/>
            <person name="Van der Hulst R."/>
            <person name="Ayyampalayam S."/>
            <person name="Mercati F."/>
            <person name="Riccardi P."/>
            <person name="McKain M.R."/>
            <person name="Kakrana A."/>
            <person name="Tang H."/>
            <person name="Ray J."/>
            <person name="Groenendijk J."/>
            <person name="Arikit S."/>
            <person name="Mathioni S.M."/>
            <person name="Nakano M."/>
            <person name="Shan H."/>
            <person name="Telgmann-Rauber A."/>
            <person name="Kanno A."/>
            <person name="Yue Z."/>
            <person name="Chen H."/>
            <person name="Li W."/>
            <person name="Chen Y."/>
            <person name="Xu X."/>
            <person name="Zhang Y."/>
            <person name="Luo S."/>
            <person name="Chen H."/>
            <person name="Gao J."/>
            <person name="Mao Z."/>
            <person name="Pires J.C."/>
            <person name="Luo M."/>
            <person name="Kudrna D."/>
            <person name="Wing R.A."/>
            <person name="Meyers B.C."/>
            <person name="Yi K."/>
            <person name="Kong H."/>
            <person name="Lavrijsen P."/>
            <person name="Sunseri F."/>
            <person name="Falavigna A."/>
            <person name="Ye Y."/>
            <person name="Leebens-Mack J.H."/>
            <person name="Chen G."/>
        </authorList>
    </citation>
    <scope>NUCLEOTIDE SEQUENCE [LARGE SCALE GENOMIC DNA]</scope>
    <source>
        <strain evidence="3">cv. DH0086</strain>
    </source>
</reference>
<gene>
    <name evidence="2" type="ORF">A4U43_C03F31770</name>
</gene>
<organism evidence="2 3">
    <name type="scientific">Asparagus officinalis</name>
    <name type="common">Garden asparagus</name>
    <dbReference type="NCBI Taxonomy" id="4686"/>
    <lineage>
        <taxon>Eukaryota</taxon>
        <taxon>Viridiplantae</taxon>
        <taxon>Streptophyta</taxon>
        <taxon>Embryophyta</taxon>
        <taxon>Tracheophyta</taxon>
        <taxon>Spermatophyta</taxon>
        <taxon>Magnoliopsida</taxon>
        <taxon>Liliopsida</taxon>
        <taxon>Asparagales</taxon>
        <taxon>Asparagaceae</taxon>
        <taxon>Asparagoideae</taxon>
        <taxon>Asparagus</taxon>
    </lineage>
</organism>
<protein>
    <submittedName>
        <fullName evidence="2">Uncharacterized protein</fullName>
    </submittedName>
</protein>
<dbReference type="PANTHER" id="PTHR35744">
    <property type="entry name" value="C2H2-TYPE DOMAIN-CONTAINING PROTEIN"/>
    <property type="match status" value="1"/>
</dbReference>